<dbReference type="AlphaFoldDB" id="A0A699YYV5"/>
<organism evidence="1 2">
    <name type="scientific">Haematococcus lacustris</name>
    <name type="common">Green alga</name>
    <name type="synonym">Haematococcus pluvialis</name>
    <dbReference type="NCBI Taxonomy" id="44745"/>
    <lineage>
        <taxon>Eukaryota</taxon>
        <taxon>Viridiplantae</taxon>
        <taxon>Chlorophyta</taxon>
        <taxon>core chlorophytes</taxon>
        <taxon>Chlorophyceae</taxon>
        <taxon>CS clade</taxon>
        <taxon>Chlamydomonadales</taxon>
        <taxon>Haematococcaceae</taxon>
        <taxon>Haematococcus</taxon>
    </lineage>
</organism>
<dbReference type="GO" id="GO:0016301">
    <property type="term" value="F:kinase activity"/>
    <property type="evidence" value="ECO:0007669"/>
    <property type="project" value="UniProtKB-KW"/>
</dbReference>
<dbReference type="EMBL" id="BLLF01000150">
    <property type="protein sequence ID" value="GFH08272.1"/>
    <property type="molecule type" value="Genomic_DNA"/>
</dbReference>
<keyword evidence="1" id="KW-0808">Transferase</keyword>
<accession>A0A699YYV5</accession>
<gene>
    <name evidence="1" type="ORF">HaLaN_03207</name>
</gene>
<evidence type="ECO:0000313" key="2">
    <source>
        <dbReference type="Proteomes" id="UP000485058"/>
    </source>
</evidence>
<protein>
    <submittedName>
        <fullName evidence="1">Protein kinase domain-containing protein</fullName>
    </submittedName>
</protein>
<dbReference type="Proteomes" id="UP000485058">
    <property type="component" value="Unassembled WGS sequence"/>
</dbReference>
<reference evidence="1 2" key="1">
    <citation type="submission" date="2020-02" db="EMBL/GenBank/DDBJ databases">
        <title>Draft genome sequence of Haematococcus lacustris strain NIES-144.</title>
        <authorList>
            <person name="Morimoto D."/>
            <person name="Nakagawa S."/>
            <person name="Yoshida T."/>
            <person name="Sawayama S."/>
        </authorList>
    </citation>
    <scope>NUCLEOTIDE SEQUENCE [LARGE SCALE GENOMIC DNA]</scope>
    <source>
        <strain evidence="1 2">NIES-144</strain>
    </source>
</reference>
<comment type="caution">
    <text evidence="1">The sequence shown here is derived from an EMBL/GenBank/DDBJ whole genome shotgun (WGS) entry which is preliminary data.</text>
</comment>
<keyword evidence="1" id="KW-0418">Kinase</keyword>
<proteinExistence type="predicted"/>
<keyword evidence="2" id="KW-1185">Reference proteome</keyword>
<evidence type="ECO:0000313" key="1">
    <source>
        <dbReference type="EMBL" id="GFH08272.1"/>
    </source>
</evidence>
<sequence length="108" mass="11514">MQPHGFKRRVFDMSFRPAALDLLDADTLPLGMPSFVPMTVNSLVAGLYAVRLHNPARLALPSRVLKPSAKVTALQDAVPVKLAPQYFPGLVLTQVLGAGGYGTAYHGG</sequence>
<name>A0A699YYV5_HAELA</name>